<dbReference type="Proteomes" id="UP000287605">
    <property type="component" value="Unassembled WGS sequence"/>
</dbReference>
<accession>A0A430B416</accession>
<gene>
    <name evidence="4" type="ORF">CBF29_01755</name>
</gene>
<reference evidence="4 5" key="1">
    <citation type="submission" date="2017-05" db="EMBL/GenBank/DDBJ databases">
        <title>Vagococcus spp. assemblies.</title>
        <authorList>
            <person name="Gulvik C.A."/>
        </authorList>
    </citation>
    <scope>NUCLEOTIDE SEQUENCE [LARGE SCALE GENOMIC DNA]</scope>
    <source>
        <strain evidence="4 5">CCUG 51432</strain>
    </source>
</reference>
<evidence type="ECO:0000259" key="3">
    <source>
        <dbReference type="PROSITE" id="PS50977"/>
    </source>
</evidence>
<dbReference type="InterPro" id="IPR001647">
    <property type="entry name" value="HTH_TetR"/>
</dbReference>
<evidence type="ECO:0000256" key="1">
    <source>
        <dbReference type="ARBA" id="ARBA00023125"/>
    </source>
</evidence>
<dbReference type="SUPFAM" id="SSF46689">
    <property type="entry name" value="Homeodomain-like"/>
    <property type="match status" value="1"/>
</dbReference>
<dbReference type="InterPro" id="IPR009057">
    <property type="entry name" value="Homeodomain-like_sf"/>
</dbReference>
<dbReference type="InterPro" id="IPR036271">
    <property type="entry name" value="Tet_transcr_reg_TetR-rel_C_sf"/>
</dbReference>
<sequence>MARRKTITKEQILNAAYALVASEGFSKFTARNVAYKMKCSTQPIYLEFENMDDLREQVLDRIKKHLVEEVFAKEITGNLLIDLVLNYVQFAREESILYRTLYLEEYINAQELSRFNHDMFMIRLNKDSEFEKLPAWKKENLFMGTWVVATGIATLNASGLFQPSVEEIQKMMGHVNQNLLDFEGVIYSG</sequence>
<dbReference type="RefSeq" id="WP_126806662.1">
    <property type="nucleotide sequence ID" value="NZ_NGKA01000002.1"/>
</dbReference>
<dbReference type="Gene3D" id="1.10.357.10">
    <property type="entry name" value="Tetracycline Repressor, domain 2"/>
    <property type="match status" value="1"/>
</dbReference>
<organism evidence="4 5">
    <name type="scientific">Vagococcus elongatus</name>
    <dbReference type="NCBI Taxonomy" id="180344"/>
    <lineage>
        <taxon>Bacteria</taxon>
        <taxon>Bacillati</taxon>
        <taxon>Bacillota</taxon>
        <taxon>Bacilli</taxon>
        <taxon>Lactobacillales</taxon>
        <taxon>Enterococcaceae</taxon>
        <taxon>Vagococcus</taxon>
    </lineage>
</organism>
<evidence type="ECO:0000313" key="5">
    <source>
        <dbReference type="Proteomes" id="UP000287605"/>
    </source>
</evidence>
<proteinExistence type="predicted"/>
<dbReference type="AlphaFoldDB" id="A0A430B416"/>
<protein>
    <submittedName>
        <fullName evidence="4">TetR family transcriptional regulator</fullName>
    </submittedName>
</protein>
<comment type="caution">
    <text evidence="4">The sequence shown here is derived from an EMBL/GenBank/DDBJ whole genome shotgun (WGS) entry which is preliminary data.</text>
</comment>
<keyword evidence="5" id="KW-1185">Reference proteome</keyword>
<evidence type="ECO:0000256" key="2">
    <source>
        <dbReference type="PROSITE-ProRule" id="PRU00335"/>
    </source>
</evidence>
<dbReference type="EMBL" id="NGKA01000002">
    <property type="protein sequence ID" value="RSU15087.1"/>
    <property type="molecule type" value="Genomic_DNA"/>
</dbReference>
<feature type="DNA-binding region" description="H-T-H motif" evidence="2">
    <location>
        <begin position="29"/>
        <end position="48"/>
    </location>
</feature>
<evidence type="ECO:0000313" key="4">
    <source>
        <dbReference type="EMBL" id="RSU15087.1"/>
    </source>
</evidence>
<feature type="domain" description="HTH tetR-type" evidence="3">
    <location>
        <begin position="6"/>
        <end position="66"/>
    </location>
</feature>
<name>A0A430B416_9ENTE</name>
<dbReference type="SUPFAM" id="SSF48498">
    <property type="entry name" value="Tetracyclin repressor-like, C-terminal domain"/>
    <property type="match status" value="1"/>
</dbReference>
<dbReference type="OrthoDB" id="66596at2"/>
<dbReference type="PROSITE" id="PS50977">
    <property type="entry name" value="HTH_TETR_2"/>
    <property type="match status" value="1"/>
</dbReference>
<dbReference type="GO" id="GO:0003677">
    <property type="term" value="F:DNA binding"/>
    <property type="evidence" value="ECO:0007669"/>
    <property type="project" value="UniProtKB-UniRule"/>
</dbReference>
<keyword evidence="1 2" id="KW-0238">DNA-binding</keyword>